<keyword evidence="4" id="KW-1185">Reference proteome</keyword>
<dbReference type="Pfam" id="PF10471">
    <property type="entry name" value="ANAPC_CDC26"/>
    <property type="match status" value="1"/>
</dbReference>
<dbReference type="OrthoDB" id="5302254at2759"/>
<organism evidence="3 4">
    <name type="scientific">Passalora fulva</name>
    <name type="common">Tomato leaf mold</name>
    <name type="synonym">Cladosporium fulvum</name>
    <dbReference type="NCBI Taxonomy" id="5499"/>
    <lineage>
        <taxon>Eukaryota</taxon>
        <taxon>Fungi</taxon>
        <taxon>Dikarya</taxon>
        <taxon>Ascomycota</taxon>
        <taxon>Pezizomycotina</taxon>
        <taxon>Dothideomycetes</taxon>
        <taxon>Dothideomycetidae</taxon>
        <taxon>Mycosphaerellales</taxon>
        <taxon>Mycosphaerellaceae</taxon>
        <taxon>Fulvia</taxon>
    </lineage>
</organism>
<feature type="compositionally biased region" description="Basic and acidic residues" evidence="2">
    <location>
        <begin position="69"/>
        <end position="97"/>
    </location>
</feature>
<feature type="region of interest" description="Disordered" evidence="2">
    <location>
        <begin position="1"/>
        <end position="126"/>
    </location>
</feature>
<evidence type="ECO:0000313" key="3">
    <source>
        <dbReference type="EMBL" id="UJO15175.1"/>
    </source>
</evidence>
<keyword evidence="1" id="KW-0833">Ubl conjugation pathway</keyword>
<proteinExistence type="predicted"/>
<dbReference type="RefSeq" id="XP_047759541.1">
    <property type="nucleotide sequence ID" value="XM_047906982.1"/>
</dbReference>
<sequence>MGEVASTPKWARESHGPAPQPTPINTPSSSPNKAASLSSSPPCRHHIAATMLSRPATKISLTPDDITAYEERQKQRENARARSEELRDSGDSSRVEEAAMTPAEKAGAAKATMTREQRLGLGQGRS</sequence>
<evidence type="ECO:0008006" key="5">
    <source>
        <dbReference type="Google" id="ProtNLM"/>
    </source>
</evidence>
<evidence type="ECO:0000256" key="1">
    <source>
        <dbReference type="ARBA" id="ARBA00022786"/>
    </source>
</evidence>
<dbReference type="Proteomes" id="UP000756132">
    <property type="component" value="Chromosome 3"/>
</dbReference>
<name>A0A9Q8LD47_PASFU</name>
<dbReference type="EMBL" id="CP090165">
    <property type="protein sequence ID" value="UJO15175.1"/>
    <property type="molecule type" value="Genomic_DNA"/>
</dbReference>
<dbReference type="InterPro" id="IPR018860">
    <property type="entry name" value="APC_suCDC26"/>
</dbReference>
<accession>A0A9Q8LD47</accession>
<protein>
    <recommendedName>
        <fullName evidence="5">Anaphase-promoting complex, subunit CDC26</fullName>
    </recommendedName>
</protein>
<feature type="compositionally biased region" description="Low complexity" evidence="2">
    <location>
        <begin position="25"/>
        <end position="42"/>
    </location>
</feature>
<dbReference type="GO" id="GO:0031145">
    <property type="term" value="P:anaphase-promoting complex-dependent catabolic process"/>
    <property type="evidence" value="ECO:0007669"/>
    <property type="project" value="InterPro"/>
</dbReference>
<evidence type="ECO:0000256" key="2">
    <source>
        <dbReference type="SAM" id="MobiDB-lite"/>
    </source>
</evidence>
<dbReference type="GO" id="GO:0005680">
    <property type="term" value="C:anaphase-promoting complex"/>
    <property type="evidence" value="ECO:0007669"/>
    <property type="project" value="InterPro"/>
</dbReference>
<dbReference type="GeneID" id="71987712"/>
<dbReference type="KEGG" id="ffu:CLAFUR5_07834"/>
<reference evidence="3" key="1">
    <citation type="submission" date="2021-12" db="EMBL/GenBank/DDBJ databases">
        <authorList>
            <person name="Zaccaron A."/>
            <person name="Stergiopoulos I."/>
        </authorList>
    </citation>
    <scope>NUCLEOTIDE SEQUENCE</scope>
    <source>
        <strain evidence="3">Race5_Kim</strain>
    </source>
</reference>
<evidence type="ECO:0000313" key="4">
    <source>
        <dbReference type="Proteomes" id="UP000756132"/>
    </source>
</evidence>
<reference evidence="3" key="2">
    <citation type="journal article" date="2022" name="Microb. Genom.">
        <title>A chromosome-scale genome assembly of the tomato pathogen Cladosporium fulvum reveals a compartmentalized genome architecture and the presence of a dispensable chromosome.</title>
        <authorList>
            <person name="Zaccaron A.Z."/>
            <person name="Chen L.H."/>
            <person name="Samaras A."/>
            <person name="Stergiopoulos I."/>
        </authorList>
    </citation>
    <scope>NUCLEOTIDE SEQUENCE</scope>
    <source>
        <strain evidence="3">Race5_Kim</strain>
    </source>
</reference>
<dbReference type="AlphaFoldDB" id="A0A9Q8LD47"/>
<gene>
    <name evidence="3" type="ORF">CLAFUR5_07834</name>
</gene>